<sequence length="139" mass="15972">MKVINKSFNRWAILFILFNFSEGITFATDPFDKTQRYLKESMSTPQPTKKSTLSCHSTQLSIAHETPFEQIKFIGVLIGKNSTKIFFINNNQTVMSANEGDFIAKEKLKINKIELQQISLLSWQKARSCQQPEPINIKL</sequence>
<name>A0ABW3IA09_9PAST</name>
<feature type="signal peptide" evidence="1">
    <location>
        <begin position="1"/>
        <end position="27"/>
    </location>
</feature>
<dbReference type="RefSeq" id="WP_380820823.1">
    <property type="nucleotide sequence ID" value="NZ_JBHTJN010000011.1"/>
</dbReference>
<feature type="chain" id="PRO_5046479364" description="Pilus assembly protein PilP" evidence="1">
    <location>
        <begin position="28"/>
        <end position="139"/>
    </location>
</feature>
<proteinExistence type="predicted"/>
<accession>A0ABW3IA09</accession>
<evidence type="ECO:0000313" key="2">
    <source>
        <dbReference type="EMBL" id="MFD0966507.1"/>
    </source>
</evidence>
<dbReference type="EMBL" id="JBHTJN010000011">
    <property type="protein sequence ID" value="MFD0966507.1"/>
    <property type="molecule type" value="Genomic_DNA"/>
</dbReference>
<evidence type="ECO:0000256" key="1">
    <source>
        <dbReference type="SAM" id="SignalP"/>
    </source>
</evidence>
<evidence type="ECO:0008006" key="4">
    <source>
        <dbReference type="Google" id="ProtNLM"/>
    </source>
</evidence>
<keyword evidence="3" id="KW-1185">Reference proteome</keyword>
<comment type="caution">
    <text evidence="2">The sequence shown here is derived from an EMBL/GenBank/DDBJ whole genome shotgun (WGS) entry which is preliminary data.</text>
</comment>
<gene>
    <name evidence="2" type="ORF">ACFQ02_06585</name>
</gene>
<dbReference type="Proteomes" id="UP001596996">
    <property type="component" value="Unassembled WGS sequence"/>
</dbReference>
<organism evidence="2 3">
    <name type="scientific">Seminibacterium arietis</name>
    <dbReference type="NCBI Taxonomy" id="1173502"/>
    <lineage>
        <taxon>Bacteria</taxon>
        <taxon>Pseudomonadati</taxon>
        <taxon>Pseudomonadota</taxon>
        <taxon>Gammaproteobacteria</taxon>
        <taxon>Pasteurellales</taxon>
        <taxon>Pasteurellaceae</taxon>
        <taxon>Seminibacterium</taxon>
    </lineage>
</organism>
<evidence type="ECO:0000313" key="3">
    <source>
        <dbReference type="Proteomes" id="UP001596996"/>
    </source>
</evidence>
<reference evidence="3" key="1">
    <citation type="journal article" date="2019" name="Int. J. Syst. Evol. Microbiol.">
        <title>The Global Catalogue of Microorganisms (GCM) 10K type strain sequencing project: providing services to taxonomists for standard genome sequencing and annotation.</title>
        <authorList>
            <consortium name="The Broad Institute Genomics Platform"/>
            <consortium name="The Broad Institute Genome Sequencing Center for Infectious Disease"/>
            <person name="Wu L."/>
            <person name="Ma J."/>
        </authorList>
    </citation>
    <scope>NUCLEOTIDE SEQUENCE [LARGE SCALE GENOMIC DNA]</scope>
    <source>
        <strain evidence="3">CCUG 61707</strain>
    </source>
</reference>
<protein>
    <recommendedName>
        <fullName evidence="4">Pilus assembly protein PilP</fullName>
    </recommendedName>
</protein>
<keyword evidence="1" id="KW-0732">Signal</keyword>